<dbReference type="Gene3D" id="3.90.190.10">
    <property type="entry name" value="Protein tyrosine phosphatase superfamily"/>
    <property type="match status" value="1"/>
</dbReference>
<comment type="caution">
    <text evidence="3">The sequence shown here is derived from an EMBL/GenBank/DDBJ whole genome shotgun (WGS) entry which is preliminary data.</text>
</comment>
<gene>
    <name evidence="3" type="ORF">GCM10008023_38460</name>
</gene>
<dbReference type="Gene3D" id="3.50.50.100">
    <property type="match status" value="1"/>
</dbReference>
<dbReference type="NCBIfam" id="TIGR01244">
    <property type="entry name" value="TIGR01244 family sulfur transferase"/>
    <property type="match status" value="1"/>
</dbReference>
<dbReference type="InterPro" id="IPR005939">
    <property type="entry name" value="BLH_phosphatase-like"/>
</dbReference>
<dbReference type="InterPro" id="IPR036188">
    <property type="entry name" value="FAD/NAD-bd_sf"/>
</dbReference>
<dbReference type="InterPro" id="IPR023753">
    <property type="entry name" value="FAD/NAD-binding_dom"/>
</dbReference>
<dbReference type="InterPro" id="IPR029021">
    <property type="entry name" value="Prot-tyrosine_phosphatase-like"/>
</dbReference>
<keyword evidence="4" id="KW-1185">Reference proteome</keyword>
<dbReference type="PANTHER" id="PTHR10632:SF2">
    <property type="entry name" value="SULFIDE:QUINONE OXIDOREDUCTASE, MITOCHONDRIAL"/>
    <property type="match status" value="1"/>
</dbReference>
<dbReference type="SUPFAM" id="SSF51905">
    <property type="entry name" value="FAD/NAD(P)-binding domain"/>
    <property type="match status" value="1"/>
</dbReference>
<dbReference type="CDD" id="cd14503">
    <property type="entry name" value="PTP-bact"/>
    <property type="match status" value="1"/>
</dbReference>
<evidence type="ECO:0000259" key="2">
    <source>
        <dbReference type="Pfam" id="PF07992"/>
    </source>
</evidence>
<dbReference type="PANTHER" id="PTHR10632">
    <property type="entry name" value="SULFIDE:QUINONE OXIDOREDUCTASE"/>
    <property type="match status" value="1"/>
</dbReference>
<evidence type="ECO:0008006" key="5">
    <source>
        <dbReference type="Google" id="ProtNLM"/>
    </source>
</evidence>
<protein>
    <recommendedName>
        <fullName evidence="5">TIGR01244 family phosphatase</fullName>
    </recommendedName>
</protein>
<dbReference type="Proteomes" id="UP000652430">
    <property type="component" value="Unassembled WGS sequence"/>
</dbReference>
<reference evidence="4" key="1">
    <citation type="journal article" date="2019" name="Int. J. Syst. Evol. Microbiol.">
        <title>The Global Catalogue of Microorganisms (GCM) 10K type strain sequencing project: providing services to taxonomists for standard genome sequencing and annotation.</title>
        <authorList>
            <consortium name="The Broad Institute Genomics Platform"/>
            <consortium name="The Broad Institute Genome Sequencing Center for Infectious Disease"/>
            <person name="Wu L."/>
            <person name="Ma J."/>
        </authorList>
    </citation>
    <scope>NUCLEOTIDE SEQUENCE [LARGE SCALE GENOMIC DNA]</scope>
    <source>
        <strain evidence="4">CGMCC 1.8957</strain>
    </source>
</reference>
<dbReference type="EMBL" id="BNAQ01000009">
    <property type="protein sequence ID" value="GHH25280.1"/>
    <property type="molecule type" value="Genomic_DNA"/>
</dbReference>
<evidence type="ECO:0000259" key="1">
    <source>
        <dbReference type="Pfam" id="PF04273"/>
    </source>
</evidence>
<evidence type="ECO:0000313" key="3">
    <source>
        <dbReference type="EMBL" id="GHH25280.1"/>
    </source>
</evidence>
<organism evidence="3 4">
    <name type="scientific">Sphingomonas glacialis</name>
    <dbReference type="NCBI Taxonomy" id="658225"/>
    <lineage>
        <taxon>Bacteria</taxon>
        <taxon>Pseudomonadati</taxon>
        <taxon>Pseudomonadota</taxon>
        <taxon>Alphaproteobacteria</taxon>
        <taxon>Sphingomonadales</taxon>
        <taxon>Sphingomonadaceae</taxon>
        <taxon>Sphingomonas</taxon>
    </lineage>
</organism>
<proteinExistence type="predicted"/>
<dbReference type="Pfam" id="PF04273">
    <property type="entry name" value="BLH_phosphatase"/>
    <property type="match status" value="1"/>
</dbReference>
<accession>A0ABQ3LSV6</accession>
<dbReference type="InterPro" id="IPR015904">
    <property type="entry name" value="Sulphide_quinone_reductase"/>
</dbReference>
<evidence type="ECO:0000313" key="4">
    <source>
        <dbReference type="Proteomes" id="UP000652430"/>
    </source>
</evidence>
<sequence>MTIKSLTPALSVSPQLTEADIAQAARDGFRGIVDNRPDGEEPGQLSADQMEQLAASHGMAFAHVPVVAGKIGDEDVARMADVLARLDAPVLAYCRTGTRSTSLWALSQVGSMPAETILKTASNAGYDLAALRSRLETNSATPEQAGPARADIVVVGGGSAGLATAASLLERDRTLDIIVIEPRTEHDYQPGWTMVGGGVFDARDTRRPEASVMPTGARWIKSAVARFAPERNTVTLEDGSTVGYRALVVAPGITLDWAAIDGLTETLGRNGVTSNYSYETAPYTGVVHRTDTDIR</sequence>
<name>A0ABQ3LSV6_9SPHN</name>
<dbReference type="Pfam" id="PF07992">
    <property type="entry name" value="Pyr_redox_2"/>
    <property type="match status" value="1"/>
</dbReference>
<feature type="domain" description="FAD/NAD(P)-binding" evidence="2">
    <location>
        <begin position="151"/>
        <end position="268"/>
    </location>
</feature>
<dbReference type="RefSeq" id="WP_189677618.1">
    <property type="nucleotide sequence ID" value="NZ_BNAQ01000009.1"/>
</dbReference>
<feature type="domain" description="Beta-lactamase hydrolase-like protein phosphatase-like" evidence="1">
    <location>
        <begin position="4"/>
        <end position="110"/>
    </location>
</feature>